<dbReference type="Pfam" id="PF00990">
    <property type="entry name" value="GGDEF"/>
    <property type="match status" value="1"/>
</dbReference>
<proteinExistence type="predicted"/>
<dbReference type="GO" id="GO:0052621">
    <property type="term" value="F:diguanylate cyclase activity"/>
    <property type="evidence" value="ECO:0007669"/>
    <property type="project" value="TreeGrafter"/>
</dbReference>
<reference evidence="4" key="1">
    <citation type="submission" date="2018-08" db="EMBL/GenBank/DDBJ databases">
        <title>A genome reference for cultivated species of the human gut microbiota.</title>
        <authorList>
            <person name="Zou Y."/>
            <person name="Xue W."/>
            <person name="Luo G."/>
        </authorList>
    </citation>
    <scope>NUCLEOTIDE SEQUENCE [LARGE SCALE GENOMIC DNA]</scope>
    <source>
        <strain evidence="4">TF05-5AC</strain>
    </source>
</reference>
<dbReference type="Proteomes" id="UP000260812">
    <property type="component" value="Unassembled WGS sequence"/>
</dbReference>
<sequence>MVQLCKYWGFILASYAAFIIYGFKACRYSREILGMPVFTRGRGIMVPAAALAVLWMVVFSGIPMIVVYIFLYSLLSLYFLLAFQNSLSVALFASSIYLFHTADLYMLLFGVFSMICRIRSMESFRGSYLYPALILLVALASTISLEVFRRTISQDAIQKLISNRNQLYFTTTSQLLIDAYLFILSIAFDGNPYTGLMLLFFVVTSVLLFGAFYTSFIHAVKMSILEVYETKSRELEQLLEQTNRDIGELKSEAYTDVLTNTSSRRYGLLALQRALKEKKKLCVCMIDLDGLKYVNDTLGHQEGDRYLTAVARVLLELFERKNVSRLGGDEFLVLLPDRNEEEAELLMQEVNKRLAQFFLWPDKKICPIVSYGIADAQKLPFCSVSDLLHAADEKMYEMKKHRKKAD</sequence>
<dbReference type="RefSeq" id="WP_117544006.1">
    <property type="nucleotide sequence ID" value="NZ_QVLV01000002.1"/>
</dbReference>
<dbReference type="CDD" id="cd01949">
    <property type="entry name" value="GGDEF"/>
    <property type="match status" value="1"/>
</dbReference>
<feature type="transmembrane region" description="Helical" evidence="2">
    <location>
        <begin position="44"/>
        <end position="71"/>
    </location>
</feature>
<dbReference type="InterPro" id="IPR043128">
    <property type="entry name" value="Rev_trsase/Diguanyl_cyclase"/>
</dbReference>
<evidence type="ECO:0000259" key="3">
    <source>
        <dbReference type="PROSITE" id="PS50887"/>
    </source>
</evidence>
<comment type="caution">
    <text evidence="4">The sequence shown here is derived from an EMBL/GenBank/DDBJ whole genome shotgun (WGS) entry which is preliminary data.</text>
</comment>
<feature type="transmembrane region" description="Helical" evidence="2">
    <location>
        <begin position="6"/>
        <end position="23"/>
    </location>
</feature>
<dbReference type="SMART" id="SM00267">
    <property type="entry name" value="GGDEF"/>
    <property type="match status" value="1"/>
</dbReference>
<dbReference type="PANTHER" id="PTHR45138">
    <property type="entry name" value="REGULATORY COMPONENTS OF SENSORY TRANSDUCTION SYSTEM"/>
    <property type="match status" value="1"/>
</dbReference>
<keyword evidence="5" id="KW-1185">Reference proteome</keyword>
<dbReference type="AlphaFoldDB" id="A0A3E3IBJ5"/>
<evidence type="ECO:0000313" key="4">
    <source>
        <dbReference type="EMBL" id="RGE64448.1"/>
    </source>
</evidence>
<dbReference type="PROSITE" id="PS50887">
    <property type="entry name" value="GGDEF"/>
    <property type="match status" value="1"/>
</dbReference>
<keyword evidence="2" id="KW-1133">Transmembrane helix</keyword>
<feature type="transmembrane region" description="Helical" evidence="2">
    <location>
        <begin position="77"/>
        <end position="99"/>
    </location>
</feature>
<dbReference type="InterPro" id="IPR050469">
    <property type="entry name" value="Diguanylate_Cyclase"/>
</dbReference>
<keyword evidence="1" id="KW-0175">Coiled coil</keyword>
<dbReference type="GeneID" id="97986294"/>
<evidence type="ECO:0000256" key="1">
    <source>
        <dbReference type="SAM" id="Coils"/>
    </source>
</evidence>
<dbReference type="Gene3D" id="3.30.70.270">
    <property type="match status" value="1"/>
</dbReference>
<dbReference type="PANTHER" id="PTHR45138:SF9">
    <property type="entry name" value="DIGUANYLATE CYCLASE DGCM-RELATED"/>
    <property type="match status" value="1"/>
</dbReference>
<evidence type="ECO:0000256" key="2">
    <source>
        <dbReference type="SAM" id="Phobius"/>
    </source>
</evidence>
<feature type="coiled-coil region" evidence="1">
    <location>
        <begin position="225"/>
        <end position="252"/>
    </location>
</feature>
<organism evidence="4 5">
    <name type="scientific">Eisenbergiella massiliensis</name>
    <dbReference type="NCBI Taxonomy" id="1720294"/>
    <lineage>
        <taxon>Bacteria</taxon>
        <taxon>Bacillati</taxon>
        <taxon>Bacillota</taxon>
        <taxon>Clostridia</taxon>
        <taxon>Lachnospirales</taxon>
        <taxon>Lachnospiraceae</taxon>
        <taxon>Eisenbergiella</taxon>
    </lineage>
</organism>
<dbReference type="NCBIfam" id="TIGR00254">
    <property type="entry name" value="GGDEF"/>
    <property type="match status" value="1"/>
</dbReference>
<keyword evidence="2" id="KW-0812">Transmembrane</keyword>
<name>A0A3E3IBJ5_9FIRM</name>
<protein>
    <submittedName>
        <fullName evidence="4">GGDEF domain-containing protein</fullName>
    </submittedName>
</protein>
<feature type="transmembrane region" description="Helical" evidence="2">
    <location>
        <begin position="167"/>
        <end position="188"/>
    </location>
</feature>
<gene>
    <name evidence="4" type="ORF">DXC51_05200</name>
</gene>
<accession>A0A3E3IBJ5</accession>
<feature type="transmembrane region" description="Helical" evidence="2">
    <location>
        <begin position="194"/>
        <end position="213"/>
    </location>
</feature>
<evidence type="ECO:0000313" key="5">
    <source>
        <dbReference type="Proteomes" id="UP000260812"/>
    </source>
</evidence>
<dbReference type="EMBL" id="QVLV01000002">
    <property type="protein sequence ID" value="RGE64448.1"/>
    <property type="molecule type" value="Genomic_DNA"/>
</dbReference>
<dbReference type="SUPFAM" id="SSF55073">
    <property type="entry name" value="Nucleotide cyclase"/>
    <property type="match status" value="1"/>
</dbReference>
<dbReference type="InterPro" id="IPR000160">
    <property type="entry name" value="GGDEF_dom"/>
</dbReference>
<dbReference type="InterPro" id="IPR029787">
    <property type="entry name" value="Nucleotide_cyclase"/>
</dbReference>
<keyword evidence="2" id="KW-0472">Membrane</keyword>
<feature type="transmembrane region" description="Helical" evidence="2">
    <location>
        <begin position="127"/>
        <end position="147"/>
    </location>
</feature>
<feature type="domain" description="GGDEF" evidence="3">
    <location>
        <begin position="279"/>
        <end position="406"/>
    </location>
</feature>